<evidence type="ECO:0000313" key="2">
    <source>
        <dbReference type="EMBL" id="NYE94224.1"/>
    </source>
</evidence>
<feature type="domain" description="N-acetyltransferase" evidence="1">
    <location>
        <begin position="8"/>
        <end position="165"/>
    </location>
</feature>
<dbReference type="AlphaFoldDB" id="A0A7Y9LRF9"/>
<reference evidence="2 3" key="1">
    <citation type="submission" date="2020-07" db="EMBL/GenBank/DDBJ databases">
        <title>Sequencing the genomes of 1000 actinobacteria strains.</title>
        <authorList>
            <person name="Klenk H.-P."/>
        </authorList>
    </citation>
    <scope>NUCLEOTIDE SEQUENCE [LARGE SCALE GENOMIC DNA]</scope>
    <source>
        <strain evidence="2 3">DSM 102047</strain>
    </source>
</reference>
<dbReference type="EMBL" id="JACBYQ010000001">
    <property type="protein sequence ID" value="NYE94224.1"/>
    <property type="molecule type" value="Genomic_DNA"/>
</dbReference>
<dbReference type="SUPFAM" id="SSF55729">
    <property type="entry name" value="Acyl-CoA N-acyltransferases (Nat)"/>
    <property type="match status" value="1"/>
</dbReference>
<keyword evidence="3" id="KW-1185">Reference proteome</keyword>
<evidence type="ECO:0000313" key="3">
    <source>
        <dbReference type="Proteomes" id="UP000521748"/>
    </source>
</evidence>
<dbReference type="Pfam" id="PF13302">
    <property type="entry name" value="Acetyltransf_3"/>
    <property type="match status" value="1"/>
</dbReference>
<dbReference type="InterPro" id="IPR000182">
    <property type="entry name" value="GNAT_dom"/>
</dbReference>
<proteinExistence type="predicted"/>
<keyword evidence="2" id="KW-0808">Transferase</keyword>
<evidence type="ECO:0000259" key="1">
    <source>
        <dbReference type="PROSITE" id="PS51186"/>
    </source>
</evidence>
<organism evidence="2 3">
    <name type="scientific">Psychromicrobium silvestre</name>
    <dbReference type="NCBI Taxonomy" id="1645614"/>
    <lineage>
        <taxon>Bacteria</taxon>
        <taxon>Bacillati</taxon>
        <taxon>Actinomycetota</taxon>
        <taxon>Actinomycetes</taxon>
        <taxon>Micrococcales</taxon>
        <taxon>Micrococcaceae</taxon>
        <taxon>Psychromicrobium</taxon>
    </lineage>
</organism>
<dbReference type="Proteomes" id="UP000521748">
    <property type="component" value="Unassembled WGS sequence"/>
</dbReference>
<name>A0A7Y9LRF9_9MICC</name>
<dbReference type="RefSeq" id="WP_179388015.1">
    <property type="nucleotide sequence ID" value="NZ_JACBYQ010000001.1"/>
</dbReference>
<dbReference type="Gene3D" id="3.40.630.30">
    <property type="match status" value="1"/>
</dbReference>
<comment type="caution">
    <text evidence="2">The sequence shown here is derived from an EMBL/GenBank/DDBJ whole genome shotgun (WGS) entry which is preliminary data.</text>
</comment>
<sequence length="170" mass="19235">MDVRTERLDLRPVTPNDCQELFAIFTDPAGWWFEPENRHLELVTTERFIERAAARWTNDGLSYWSVRLRDADQVIGIGGAQRHRTGAWNLSYRIATDQQGQGYAVELGIAGLEAARACDNSVPVIAWVAEQNTPSRRVAERIGLQNRGLFTDQNDGKQRLAFADREYSGV</sequence>
<dbReference type="PANTHER" id="PTHR43792">
    <property type="entry name" value="GNAT FAMILY, PUTATIVE (AFU_ORTHOLOGUE AFUA_3G00765)-RELATED-RELATED"/>
    <property type="match status" value="1"/>
</dbReference>
<gene>
    <name evidence="2" type="ORF">FHU41_000445</name>
</gene>
<dbReference type="PANTHER" id="PTHR43792:SF1">
    <property type="entry name" value="N-ACETYLTRANSFERASE DOMAIN-CONTAINING PROTEIN"/>
    <property type="match status" value="1"/>
</dbReference>
<dbReference type="InterPro" id="IPR016181">
    <property type="entry name" value="Acyl_CoA_acyltransferase"/>
</dbReference>
<dbReference type="PROSITE" id="PS51186">
    <property type="entry name" value="GNAT"/>
    <property type="match status" value="1"/>
</dbReference>
<dbReference type="InterPro" id="IPR051531">
    <property type="entry name" value="N-acetyltransferase"/>
</dbReference>
<protein>
    <submittedName>
        <fullName evidence="2">RimJ/RimL family protein N-acetyltransferase</fullName>
    </submittedName>
</protein>
<accession>A0A7Y9LRF9</accession>
<dbReference type="GO" id="GO:0016747">
    <property type="term" value="F:acyltransferase activity, transferring groups other than amino-acyl groups"/>
    <property type="evidence" value="ECO:0007669"/>
    <property type="project" value="InterPro"/>
</dbReference>